<gene>
    <name evidence="9" type="ORF">E2F43_18645</name>
</gene>
<evidence type="ECO:0000256" key="3">
    <source>
        <dbReference type="ARBA" id="ARBA00007958"/>
    </source>
</evidence>
<evidence type="ECO:0000256" key="6">
    <source>
        <dbReference type="ARBA" id="ARBA00022801"/>
    </source>
</evidence>
<dbReference type="GO" id="GO:0046872">
    <property type="term" value="F:metal ion binding"/>
    <property type="evidence" value="ECO:0007669"/>
    <property type="project" value="UniProtKB-KW"/>
</dbReference>
<dbReference type="Gene3D" id="3.40.50.1000">
    <property type="entry name" value="HAD superfamily/HAD-like"/>
    <property type="match status" value="2"/>
</dbReference>
<evidence type="ECO:0000313" key="9">
    <source>
        <dbReference type="EMBL" id="TDG11404.1"/>
    </source>
</evidence>
<dbReference type="Pfam" id="PF13344">
    <property type="entry name" value="Hydrolase_6"/>
    <property type="match status" value="1"/>
</dbReference>
<evidence type="ECO:0000256" key="8">
    <source>
        <dbReference type="ARBA" id="ARBA00039666"/>
    </source>
</evidence>
<name>A0A4R5LN72_9GAMM</name>
<dbReference type="NCBIfam" id="TIGR01460">
    <property type="entry name" value="HAD-SF-IIA"/>
    <property type="match status" value="1"/>
</dbReference>
<dbReference type="FunFam" id="3.40.50.1000:FF:000051">
    <property type="entry name" value="Phospholysine phosphohistidine inorganic pyrophosphate phosphatase"/>
    <property type="match status" value="1"/>
</dbReference>
<evidence type="ECO:0000256" key="1">
    <source>
        <dbReference type="ARBA" id="ARBA00001946"/>
    </source>
</evidence>
<organism evidence="9 10">
    <name type="scientific">Seongchinamella unica</name>
    <dbReference type="NCBI Taxonomy" id="2547392"/>
    <lineage>
        <taxon>Bacteria</taxon>
        <taxon>Pseudomonadati</taxon>
        <taxon>Pseudomonadota</taxon>
        <taxon>Gammaproteobacteria</taxon>
        <taxon>Cellvibrionales</taxon>
        <taxon>Halieaceae</taxon>
        <taxon>Seongchinamella</taxon>
    </lineage>
</organism>
<dbReference type="PANTHER" id="PTHR19288:SF46">
    <property type="entry name" value="HALOACID DEHALOGENASE-LIKE HYDROLASE DOMAIN-CONTAINING PROTEIN 2"/>
    <property type="match status" value="1"/>
</dbReference>
<dbReference type="RefSeq" id="WP_133215575.1">
    <property type="nucleotide sequence ID" value="NZ_SMSE01000006.1"/>
</dbReference>
<dbReference type="OrthoDB" id="148966at2"/>
<dbReference type="EMBL" id="SMSE01000006">
    <property type="protein sequence ID" value="TDG11404.1"/>
    <property type="molecule type" value="Genomic_DNA"/>
</dbReference>
<dbReference type="SUPFAM" id="SSF56784">
    <property type="entry name" value="HAD-like"/>
    <property type="match status" value="1"/>
</dbReference>
<comment type="cofactor">
    <cofactor evidence="1">
        <name>Mg(2+)</name>
        <dbReference type="ChEBI" id="CHEBI:18420"/>
    </cofactor>
</comment>
<comment type="caution">
    <text evidence="9">The sequence shown here is derived from an EMBL/GenBank/DDBJ whole genome shotgun (WGS) entry which is preliminary data.</text>
</comment>
<accession>A0A4R5LN72</accession>
<dbReference type="GO" id="GO:0016791">
    <property type="term" value="F:phosphatase activity"/>
    <property type="evidence" value="ECO:0007669"/>
    <property type="project" value="InterPro"/>
</dbReference>
<dbReference type="Proteomes" id="UP000295554">
    <property type="component" value="Unassembled WGS sequence"/>
</dbReference>
<dbReference type="InterPro" id="IPR006355">
    <property type="entry name" value="LHPP/HDHD2"/>
</dbReference>
<evidence type="ECO:0000256" key="7">
    <source>
        <dbReference type="ARBA" id="ARBA00022842"/>
    </source>
</evidence>
<keyword evidence="6 9" id="KW-0378">Hydrolase</keyword>
<keyword evidence="7" id="KW-0460">Magnesium</keyword>
<evidence type="ECO:0000256" key="5">
    <source>
        <dbReference type="ARBA" id="ARBA00022723"/>
    </source>
</evidence>
<keyword evidence="10" id="KW-1185">Reference proteome</keyword>
<evidence type="ECO:0000256" key="2">
    <source>
        <dbReference type="ARBA" id="ARBA00004496"/>
    </source>
</evidence>
<dbReference type="PANTHER" id="PTHR19288">
    <property type="entry name" value="4-NITROPHENYLPHOSPHATASE-RELATED"/>
    <property type="match status" value="1"/>
</dbReference>
<keyword evidence="4" id="KW-0963">Cytoplasm</keyword>
<protein>
    <recommendedName>
        <fullName evidence="8">Haloacid dehalogenase-like hydrolase domain-containing protein 2</fullName>
    </recommendedName>
</protein>
<comment type="subcellular location">
    <subcellularLocation>
        <location evidence="2">Cytoplasm</location>
    </subcellularLocation>
</comment>
<sequence>MIDALFLDLSGVLYDGETLIPGAREAVERVQRSDLELRFVTNTSQRTRADLLQHLHDLGFTVQDQQLFTAVDAARQWLLERRLRPFCLVHENILSEFADMDQNNPNAVFIADAVDGFNYRNLNRAFQVCQAGAPLLGVGTNRYYKSGDELLMDVGGFIRAVEFAAGVEATIVGKPSAEFFRLVLASTSSTPERTMMVGDDVFGDVEGALRAGIGACLVRTGKYQPGDEQRIEGEFQLVDSIEGAVDYALS</sequence>
<keyword evidence="5" id="KW-0479">Metal-binding</keyword>
<proteinExistence type="inferred from homology"/>
<evidence type="ECO:0000313" key="10">
    <source>
        <dbReference type="Proteomes" id="UP000295554"/>
    </source>
</evidence>
<dbReference type="Pfam" id="PF13242">
    <property type="entry name" value="Hydrolase_like"/>
    <property type="match status" value="1"/>
</dbReference>
<dbReference type="NCBIfam" id="TIGR01458">
    <property type="entry name" value="HAD-SF-IIA-hyp3"/>
    <property type="match status" value="1"/>
</dbReference>
<dbReference type="GO" id="GO:0005737">
    <property type="term" value="C:cytoplasm"/>
    <property type="evidence" value="ECO:0007669"/>
    <property type="project" value="UniProtKB-SubCell"/>
</dbReference>
<dbReference type="AlphaFoldDB" id="A0A4R5LN72"/>
<dbReference type="InterPro" id="IPR036412">
    <property type="entry name" value="HAD-like_sf"/>
</dbReference>
<evidence type="ECO:0000256" key="4">
    <source>
        <dbReference type="ARBA" id="ARBA00022490"/>
    </source>
</evidence>
<dbReference type="GO" id="GO:0016462">
    <property type="term" value="F:pyrophosphatase activity"/>
    <property type="evidence" value="ECO:0007669"/>
    <property type="project" value="UniProtKB-ARBA"/>
</dbReference>
<dbReference type="InterPro" id="IPR023214">
    <property type="entry name" value="HAD_sf"/>
</dbReference>
<reference evidence="9 10" key="1">
    <citation type="submission" date="2019-03" db="EMBL/GenBank/DDBJ databases">
        <title>Seongchinamella monodicae gen. nov., sp. nov., a novel member of the Gammaproteobacteria isolated from a tidal mudflat of beach.</title>
        <authorList>
            <person name="Yang H.G."/>
            <person name="Kang J.W."/>
            <person name="Lee S.D."/>
        </authorList>
    </citation>
    <scope>NUCLEOTIDE SEQUENCE [LARGE SCALE GENOMIC DNA]</scope>
    <source>
        <strain evidence="9 10">GH4-78</strain>
    </source>
</reference>
<dbReference type="InterPro" id="IPR006357">
    <property type="entry name" value="HAD-SF_hydro_IIA"/>
</dbReference>
<comment type="similarity">
    <text evidence="3">Belongs to the HAD-like hydrolase superfamily.</text>
</comment>